<evidence type="ECO:0000256" key="2">
    <source>
        <dbReference type="ARBA" id="ARBA00022692"/>
    </source>
</evidence>
<evidence type="ECO:0000259" key="5">
    <source>
        <dbReference type="Pfam" id="PF03865"/>
    </source>
</evidence>
<accession>A0A323UVT5</accession>
<reference evidence="7 8" key="1">
    <citation type="submission" date="2018-06" db="EMBL/GenBank/DDBJ databases">
        <title>Draft Whole-Genome Sequence of the purple photosynthetic bacterium Rhodospeudomonas palustris XCP.</title>
        <authorList>
            <person name="Rayyan A."/>
            <person name="Meyer T.E."/>
            <person name="Kyndt J.A."/>
        </authorList>
    </citation>
    <scope>NUCLEOTIDE SEQUENCE [LARGE SCALE GENOMIC DNA]</scope>
    <source>
        <strain evidence="7 8">XCP</strain>
    </source>
</reference>
<evidence type="ECO:0008006" key="9">
    <source>
        <dbReference type="Google" id="ProtNLM"/>
    </source>
</evidence>
<keyword evidence="1" id="KW-0472">Membrane</keyword>
<evidence type="ECO:0000313" key="7">
    <source>
        <dbReference type="EMBL" id="PZA11758.1"/>
    </source>
</evidence>
<dbReference type="GO" id="GO:0098046">
    <property type="term" value="C:type V protein secretion system complex"/>
    <property type="evidence" value="ECO:0007669"/>
    <property type="project" value="TreeGrafter"/>
</dbReference>
<feature type="signal peptide" evidence="4">
    <location>
        <begin position="1"/>
        <end position="27"/>
    </location>
</feature>
<evidence type="ECO:0000259" key="6">
    <source>
        <dbReference type="Pfam" id="PF08479"/>
    </source>
</evidence>
<dbReference type="Pfam" id="PF03865">
    <property type="entry name" value="ShlB"/>
    <property type="match status" value="1"/>
</dbReference>
<dbReference type="PANTHER" id="PTHR34597">
    <property type="entry name" value="SLR1661 PROTEIN"/>
    <property type="match status" value="1"/>
</dbReference>
<proteinExistence type="predicted"/>
<comment type="caution">
    <text evidence="7">The sequence shown here is derived from an EMBL/GenBank/DDBJ whole genome shotgun (WGS) entry which is preliminary data.</text>
</comment>
<keyword evidence="3" id="KW-0998">Cell outer membrane</keyword>
<keyword evidence="2" id="KW-0812">Transmembrane</keyword>
<feature type="domain" description="Polypeptide-transport-associated ShlB-type" evidence="6">
    <location>
        <begin position="74"/>
        <end position="148"/>
    </location>
</feature>
<dbReference type="PANTHER" id="PTHR34597:SF6">
    <property type="entry name" value="BLR6126 PROTEIN"/>
    <property type="match status" value="1"/>
</dbReference>
<dbReference type="EMBL" id="QKQS01000016">
    <property type="protein sequence ID" value="PZA11758.1"/>
    <property type="molecule type" value="Genomic_DNA"/>
</dbReference>
<dbReference type="GO" id="GO:0046819">
    <property type="term" value="P:protein secretion by the type V secretion system"/>
    <property type="evidence" value="ECO:0007669"/>
    <property type="project" value="TreeGrafter"/>
</dbReference>
<organism evidence="7 8">
    <name type="scientific">Rhodopseudomonas palustris</name>
    <dbReference type="NCBI Taxonomy" id="1076"/>
    <lineage>
        <taxon>Bacteria</taxon>
        <taxon>Pseudomonadati</taxon>
        <taxon>Pseudomonadota</taxon>
        <taxon>Alphaproteobacteria</taxon>
        <taxon>Hyphomicrobiales</taxon>
        <taxon>Nitrobacteraceae</taxon>
        <taxon>Rhodopseudomonas</taxon>
    </lineage>
</organism>
<evidence type="ECO:0000256" key="3">
    <source>
        <dbReference type="ARBA" id="ARBA00023237"/>
    </source>
</evidence>
<keyword evidence="4" id="KW-0732">Signal</keyword>
<dbReference type="Gene3D" id="2.40.160.50">
    <property type="entry name" value="membrane protein fhac: a member of the omp85/tpsb transporter family"/>
    <property type="match status" value="1"/>
</dbReference>
<dbReference type="OrthoDB" id="7497550at2"/>
<evidence type="ECO:0000256" key="1">
    <source>
        <dbReference type="ARBA" id="ARBA00022452"/>
    </source>
</evidence>
<dbReference type="Proteomes" id="UP000248134">
    <property type="component" value="Unassembled WGS sequence"/>
</dbReference>
<sequence>MRGWSRFRAAGATACVIAAAVWQSTDAAVAQIAPPPSQVAPPVAPPSVSAPTRIILPRVEAGATIPPGAKALTFKLTGIAIEGEFEELAAERERLAAPLVGKRISVAQVFEFATALQAVYSRAGYPLVRVVVPPQELGEAARVKVAIIDGFVEQIDASNIAEPGRKAVVAVVSSLIDKRHLTQAELERRLLLAGETPGIVLNAVFSAGKQVGGAVLVLAGTYKPVSASVYADNAMPSVFGTGQVVASASLNSVFGMGEQITVSAAGLPDSDYTSAFPTRRYLSATFATPLGTDGWKFDGGFTRGITTPQAASLLTASQGFLTQGYGRLSYAALKRRDAELTFSARFDATDEEIESLLFSPALPLSLDRVRTVRGSVEGLWRLRESGTVIGYGATLSRGLDAFGARTAADADPLLPLSRAGADAVFTKLAGHFELTQSLPAGFFVAAFANGQTSFDKPLLHSEQFDLVGARLLSGYSAGSFIGDTGWVVRTEFGHPFALPNVTAEVTPYLFAATGERILAQPTSLEIASQHASNWGAGVRFSMPQTGAVPVDVFGFLEGARKVTNDPFQQPGWRVFTGLSLRY</sequence>
<feature type="chain" id="PRO_5016322597" description="Hemolysin activation/secretion protein" evidence="4">
    <location>
        <begin position="28"/>
        <end position="582"/>
    </location>
</feature>
<dbReference type="Gene3D" id="3.10.20.310">
    <property type="entry name" value="membrane protein fhac"/>
    <property type="match status" value="1"/>
</dbReference>
<dbReference type="InterPro" id="IPR005565">
    <property type="entry name" value="Hemolysn_activator_HlyB_C"/>
</dbReference>
<dbReference type="InterPro" id="IPR013686">
    <property type="entry name" value="Polypept-transport_assoc_ShlB"/>
</dbReference>
<name>A0A323UVT5_RHOPL</name>
<dbReference type="GO" id="GO:0008320">
    <property type="term" value="F:protein transmembrane transporter activity"/>
    <property type="evidence" value="ECO:0007669"/>
    <property type="project" value="TreeGrafter"/>
</dbReference>
<dbReference type="Pfam" id="PF08479">
    <property type="entry name" value="POTRA_2"/>
    <property type="match status" value="1"/>
</dbReference>
<evidence type="ECO:0000313" key="8">
    <source>
        <dbReference type="Proteomes" id="UP000248134"/>
    </source>
</evidence>
<protein>
    <recommendedName>
        <fullName evidence="9">Hemolysin activation/secretion protein</fullName>
    </recommendedName>
</protein>
<dbReference type="AlphaFoldDB" id="A0A323UVT5"/>
<gene>
    <name evidence="7" type="ORF">DNX69_11630</name>
</gene>
<evidence type="ECO:0000256" key="4">
    <source>
        <dbReference type="SAM" id="SignalP"/>
    </source>
</evidence>
<dbReference type="InterPro" id="IPR051544">
    <property type="entry name" value="TPS_OM_transporter"/>
</dbReference>
<feature type="domain" description="Haemolysin activator HlyB C-terminal" evidence="5">
    <location>
        <begin position="220"/>
        <end position="515"/>
    </location>
</feature>
<keyword evidence="1" id="KW-1134">Transmembrane beta strand</keyword>